<protein>
    <submittedName>
        <fullName evidence="2">Uncharacterized protein</fullName>
    </submittedName>
</protein>
<proteinExistence type="predicted"/>
<dbReference type="Proteomes" id="UP000076532">
    <property type="component" value="Unassembled WGS sequence"/>
</dbReference>
<accession>A0A167WBS9</accession>
<reference evidence="2 3" key="1">
    <citation type="journal article" date="2016" name="Mol. Biol. Evol.">
        <title>Comparative Genomics of Early-Diverging Mushroom-Forming Fungi Provides Insights into the Origins of Lignocellulose Decay Capabilities.</title>
        <authorList>
            <person name="Nagy L.G."/>
            <person name="Riley R."/>
            <person name="Tritt A."/>
            <person name="Adam C."/>
            <person name="Daum C."/>
            <person name="Floudas D."/>
            <person name="Sun H."/>
            <person name="Yadav J.S."/>
            <person name="Pangilinan J."/>
            <person name="Larsson K.H."/>
            <person name="Matsuura K."/>
            <person name="Barry K."/>
            <person name="Labutti K."/>
            <person name="Kuo R."/>
            <person name="Ohm R.A."/>
            <person name="Bhattacharya S.S."/>
            <person name="Shirouzu T."/>
            <person name="Yoshinaga Y."/>
            <person name="Martin F.M."/>
            <person name="Grigoriev I.V."/>
            <person name="Hibbett D.S."/>
        </authorList>
    </citation>
    <scope>NUCLEOTIDE SEQUENCE [LARGE SCALE GENOMIC DNA]</scope>
    <source>
        <strain evidence="2 3">CBS 109695</strain>
    </source>
</reference>
<keyword evidence="3" id="KW-1185">Reference proteome</keyword>
<dbReference type="AlphaFoldDB" id="A0A167WBS9"/>
<dbReference type="EMBL" id="KV417812">
    <property type="protein sequence ID" value="KZP05912.1"/>
    <property type="molecule type" value="Genomic_DNA"/>
</dbReference>
<organism evidence="2 3">
    <name type="scientific">Athelia psychrophila</name>
    <dbReference type="NCBI Taxonomy" id="1759441"/>
    <lineage>
        <taxon>Eukaryota</taxon>
        <taxon>Fungi</taxon>
        <taxon>Dikarya</taxon>
        <taxon>Basidiomycota</taxon>
        <taxon>Agaricomycotina</taxon>
        <taxon>Agaricomycetes</taxon>
        <taxon>Agaricomycetidae</taxon>
        <taxon>Atheliales</taxon>
        <taxon>Atheliaceae</taxon>
        <taxon>Athelia</taxon>
    </lineage>
</organism>
<evidence type="ECO:0000313" key="2">
    <source>
        <dbReference type="EMBL" id="KZP05912.1"/>
    </source>
</evidence>
<feature type="region of interest" description="Disordered" evidence="1">
    <location>
        <begin position="46"/>
        <end position="66"/>
    </location>
</feature>
<name>A0A167WBS9_9AGAM</name>
<evidence type="ECO:0000256" key="1">
    <source>
        <dbReference type="SAM" id="MobiDB-lite"/>
    </source>
</evidence>
<evidence type="ECO:0000313" key="3">
    <source>
        <dbReference type="Proteomes" id="UP000076532"/>
    </source>
</evidence>
<sequence length="96" mass="11118">MTRRLVLMRLLQSRPWCCMSLLNTTRAESNLLVRSSRSFGRRLLLRMGPQPTQPNPGYRKQRNSTNTRAPVDLHSSVEPFGLVHSLLLFSYPRYTS</sequence>
<gene>
    <name evidence="2" type="ORF">FIBSPDRAFT_337759</name>
</gene>